<organism evidence="1 2">
    <name type="scientific">Saccharolobus islandicus (strain Y.G.57.14 / Yellowstone #1)</name>
    <name type="common">Sulfolobus islandicus</name>
    <dbReference type="NCBI Taxonomy" id="439386"/>
    <lineage>
        <taxon>Archaea</taxon>
        <taxon>Thermoproteota</taxon>
        <taxon>Thermoprotei</taxon>
        <taxon>Sulfolobales</taxon>
        <taxon>Sulfolobaceae</taxon>
        <taxon>Saccharolobus</taxon>
    </lineage>
</organism>
<proteinExistence type="predicted"/>
<dbReference type="HOGENOM" id="CLU_3379989_0_0_2"/>
<evidence type="ECO:0000313" key="2">
    <source>
        <dbReference type="Proteomes" id="UP000002308"/>
    </source>
</evidence>
<dbReference type="EMBL" id="CP001403">
    <property type="protein sequence ID" value="ACP44847.1"/>
    <property type="molecule type" value="Genomic_DNA"/>
</dbReference>
<reference evidence="1 2" key="1">
    <citation type="journal article" date="2009" name="Proc. Natl. Acad. Sci. U.S.A.">
        <title>Biogeography of the Sulfolobus islandicus pan-genome.</title>
        <authorList>
            <person name="Reno M.L."/>
            <person name="Held N.L."/>
            <person name="Fields C.J."/>
            <person name="Burke P.V."/>
            <person name="Whitaker R.J."/>
        </authorList>
    </citation>
    <scope>NUCLEOTIDE SEQUENCE [LARGE SCALE GENOMIC DNA]</scope>
    <source>
        <strain evidence="2">Y.G.57.14 / Yellowstone #1</strain>
    </source>
</reference>
<evidence type="ECO:0000313" key="1">
    <source>
        <dbReference type="EMBL" id="ACP44847.1"/>
    </source>
</evidence>
<dbReference type="AlphaFoldDB" id="C3NAT7"/>
<dbReference type="KEGG" id="siy:YG5714_3041"/>
<accession>C3NAT7</accession>
<protein>
    <submittedName>
        <fullName evidence="1">Uncharacterized protein</fullName>
    </submittedName>
</protein>
<gene>
    <name evidence="1" type="ordered locus">YG5714_3041</name>
</gene>
<dbReference type="Proteomes" id="UP000002308">
    <property type="component" value="Chromosome"/>
</dbReference>
<name>C3NAT7_SACI7</name>
<sequence>MRLNEIEKLGHEPIKESNLKELLELTQRNYRYF</sequence>